<gene>
    <name evidence="1" type="ORF">Cop2CBH44_10530</name>
</gene>
<accession>A0A7G1HT62</accession>
<evidence type="ECO:0000313" key="2">
    <source>
        <dbReference type="Proteomes" id="UP000594042"/>
    </source>
</evidence>
<dbReference type="EMBL" id="AP023322">
    <property type="protein sequence ID" value="BCI62700.1"/>
    <property type="molecule type" value="Genomic_DNA"/>
</dbReference>
<keyword evidence="2" id="KW-1185">Reference proteome</keyword>
<sequence>MNFLNILFSANQFFSGKNFFDKEMSEIKKL</sequence>
<dbReference type="Proteomes" id="UP000594042">
    <property type="component" value="Chromosome"/>
</dbReference>
<protein>
    <submittedName>
        <fullName evidence="1">Uncharacterized protein</fullName>
    </submittedName>
</protein>
<organism evidence="1 2">
    <name type="scientific">Coprobacter secundus subsp. similis</name>
    <dbReference type="NCBI Taxonomy" id="2751153"/>
    <lineage>
        <taxon>Bacteria</taxon>
        <taxon>Pseudomonadati</taxon>
        <taxon>Bacteroidota</taxon>
        <taxon>Bacteroidia</taxon>
        <taxon>Bacteroidales</taxon>
        <taxon>Barnesiellaceae</taxon>
        <taxon>Coprobacter</taxon>
    </lineage>
</organism>
<proteinExistence type="predicted"/>
<dbReference type="KEGG" id="copr:Cop2CBH44_10530"/>
<name>A0A7G1HT62_9BACT</name>
<dbReference type="AlphaFoldDB" id="A0A7G1HT62"/>
<evidence type="ECO:0000313" key="1">
    <source>
        <dbReference type="EMBL" id="BCI62700.1"/>
    </source>
</evidence>
<reference evidence="2" key="1">
    <citation type="submission" date="2020-07" db="EMBL/GenBank/DDBJ databases">
        <title>Complete genome sequencing of Coprobacter sp. strain 2CBH44.</title>
        <authorList>
            <person name="Sakamoto M."/>
            <person name="Murakami T."/>
            <person name="Mori H."/>
        </authorList>
    </citation>
    <scope>NUCLEOTIDE SEQUENCE [LARGE SCALE GENOMIC DNA]</scope>
    <source>
        <strain evidence="2">2CBH44</strain>
    </source>
</reference>